<organism evidence="2 3">
    <name type="scientific">Miscanthus lutarioriparius</name>
    <dbReference type="NCBI Taxonomy" id="422564"/>
    <lineage>
        <taxon>Eukaryota</taxon>
        <taxon>Viridiplantae</taxon>
        <taxon>Streptophyta</taxon>
        <taxon>Embryophyta</taxon>
        <taxon>Tracheophyta</taxon>
        <taxon>Spermatophyta</taxon>
        <taxon>Magnoliopsida</taxon>
        <taxon>Liliopsida</taxon>
        <taxon>Poales</taxon>
        <taxon>Poaceae</taxon>
        <taxon>PACMAD clade</taxon>
        <taxon>Panicoideae</taxon>
        <taxon>Andropogonodae</taxon>
        <taxon>Andropogoneae</taxon>
        <taxon>Saccharinae</taxon>
        <taxon>Miscanthus</taxon>
    </lineage>
</organism>
<keyword evidence="3" id="KW-1185">Reference proteome</keyword>
<name>A0A811RW74_9POAL</name>
<gene>
    <name evidence="2" type="ORF">NCGR_LOCUS58283</name>
</gene>
<dbReference type="AlphaFoldDB" id="A0A811RW74"/>
<feature type="region of interest" description="Disordered" evidence="1">
    <location>
        <begin position="19"/>
        <end position="41"/>
    </location>
</feature>
<reference evidence="2" key="1">
    <citation type="submission" date="2020-10" db="EMBL/GenBank/DDBJ databases">
        <authorList>
            <person name="Han B."/>
            <person name="Lu T."/>
            <person name="Zhao Q."/>
            <person name="Huang X."/>
            <person name="Zhao Y."/>
        </authorList>
    </citation>
    <scope>NUCLEOTIDE SEQUENCE</scope>
</reference>
<dbReference type="EMBL" id="CAJGYO010000017">
    <property type="protein sequence ID" value="CAD6334185.1"/>
    <property type="molecule type" value="Genomic_DNA"/>
</dbReference>
<sequence length="103" mass="11138">MARWWWQLTGKSVFSSEKVKNPLKEKETKNTANLHKERGNGTDDQVEDVLLYASSEVAEVAGVVMPALVKATALYHWIASHEEAPPNPPDDGAEHVAGAAGAS</sequence>
<feature type="region of interest" description="Disordered" evidence="1">
    <location>
        <begin position="81"/>
        <end position="103"/>
    </location>
</feature>
<comment type="caution">
    <text evidence="2">The sequence shown here is derived from an EMBL/GenBank/DDBJ whole genome shotgun (WGS) entry which is preliminary data.</text>
</comment>
<evidence type="ECO:0000313" key="3">
    <source>
        <dbReference type="Proteomes" id="UP000604825"/>
    </source>
</evidence>
<evidence type="ECO:0000256" key="1">
    <source>
        <dbReference type="SAM" id="MobiDB-lite"/>
    </source>
</evidence>
<proteinExistence type="predicted"/>
<evidence type="ECO:0000313" key="2">
    <source>
        <dbReference type="EMBL" id="CAD6334185.1"/>
    </source>
</evidence>
<protein>
    <submittedName>
        <fullName evidence="2">Uncharacterized protein</fullName>
    </submittedName>
</protein>
<accession>A0A811RW74</accession>
<dbReference type="Proteomes" id="UP000604825">
    <property type="component" value="Unassembled WGS sequence"/>
</dbReference>